<feature type="compositionally biased region" description="Basic and acidic residues" evidence="1">
    <location>
        <begin position="196"/>
        <end position="205"/>
    </location>
</feature>
<evidence type="ECO:0000313" key="4">
    <source>
        <dbReference type="Proteomes" id="UP001208570"/>
    </source>
</evidence>
<sequence>MAMLTWEIVCLVIAVLSTGGATLYLAIRCLKSIRAVNEEALKRNGKSVPRRHSVFTNGKPNLDITQVYGIPYRPPTPPNPVPLDPARLEALVMGHRSDVHPIYLEHREGLGGAAHDRMGSSLDHQVSWRGESALLDSEFMPSMTESPMIDVHPDHSSIVDSSPKLKKMIHINYSCGSDGAPEITSITTSVIDHDTIDIESPKSSDRVTNSTPKTPPNECSISEYSDPEKQADERIHIKAPHGRWIAFDEDVPSIVIQDENGFVHQRLEFDA</sequence>
<feature type="transmembrane region" description="Helical" evidence="2">
    <location>
        <begin position="6"/>
        <end position="27"/>
    </location>
</feature>
<comment type="caution">
    <text evidence="3">The sequence shown here is derived from an EMBL/GenBank/DDBJ whole genome shotgun (WGS) entry which is preliminary data.</text>
</comment>
<feature type="region of interest" description="Disordered" evidence="1">
    <location>
        <begin position="196"/>
        <end position="231"/>
    </location>
</feature>
<protein>
    <submittedName>
        <fullName evidence="3">Uncharacterized protein</fullName>
    </submittedName>
</protein>
<dbReference type="EMBL" id="JAODUP010001430">
    <property type="protein sequence ID" value="KAK2140221.1"/>
    <property type="molecule type" value="Genomic_DNA"/>
</dbReference>
<organism evidence="3 4">
    <name type="scientific">Paralvinella palmiformis</name>
    <dbReference type="NCBI Taxonomy" id="53620"/>
    <lineage>
        <taxon>Eukaryota</taxon>
        <taxon>Metazoa</taxon>
        <taxon>Spiralia</taxon>
        <taxon>Lophotrochozoa</taxon>
        <taxon>Annelida</taxon>
        <taxon>Polychaeta</taxon>
        <taxon>Sedentaria</taxon>
        <taxon>Canalipalpata</taxon>
        <taxon>Terebellida</taxon>
        <taxon>Terebelliformia</taxon>
        <taxon>Alvinellidae</taxon>
        <taxon>Paralvinella</taxon>
    </lineage>
</organism>
<reference evidence="3" key="1">
    <citation type="journal article" date="2023" name="Mol. Biol. Evol.">
        <title>Third-Generation Sequencing Reveals the Adaptive Role of the Epigenome in Three Deep-Sea Polychaetes.</title>
        <authorList>
            <person name="Perez M."/>
            <person name="Aroh O."/>
            <person name="Sun Y."/>
            <person name="Lan Y."/>
            <person name="Juniper S.K."/>
            <person name="Young C.R."/>
            <person name="Angers B."/>
            <person name="Qian P.Y."/>
        </authorList>
    </citation>
    <scope>NUCLEOTIDE SEQUENCE</scope>
    <source>
        <strain evidence="3">P08H-3</strain>
    </source>
</reference>
<evidence type="ECO:0000313" key="3">
    <source>
        <dbReference type="EMBL" id="KAK2140221.1"/>
    </source>
</evidence>
<dbReference type="Proteomes" id="UP001208570">
    <property type="component" value="Unassembled WGS sequence"/>
</dbReference>
<keyword evidence="2" id="KW-0472">Membrane</keyword>
<accession>A0AAD9ISM4</accession>
<keyword evidence="2" id="KW-0812">Transmembrane</keyword>
<dbReference type="AlphaFoldDB" id="A0AAD9ISM4"/>
<feature type="compositionally biased region" description="Polar residues" evidence="1">
    <location>
        <begin position="206"/>
        <end position="223"/>
    </location>
</feature>
<keyword evidence="2" id="KW-1133">Transmembrane helix</keyword>
<evidence type="ECO:0000256" key="1">
    <source>
        <dbReference type="SAM" id="MobiDB-lite"/>
    </source>
</evidence>
<proteinExistence type="predicted"/>
<keyword evidence="4" id="KW-1185">Reference proteome</keyword>
<name>A0AAD9ISM4_9ANNE</name>
<evidence type="ECO:0000256" key="2">
    <source>
        <dbReference type="SAM" id="Phobius"/>
    </source>
</evidence>
<gene>
    <name evidence="3" type="ORF">LSH36_1431g00010</name>
</gene>